<reference evidence="2 3" key="1">
    <citation type="submission" date="2019-03" db="EMBL/GenBank/DDBJ databases">
        <title>First draft genome of Liparis tanakae, snailfish: a comprehensive survey of snailfish specific genes.</title>
        <authorList>
            <person name="Kim W."/>
            <person name="Song I."/>
            <person name="Jeong J.-H."/>
            <person name="Kim D."/>
            <person name="Kim S."/>
            <person name="Ryu S."/>
            <person name="Song J.Y."/>
            <person name="Lee S.K."/>
        </authorList>
    </citation>
    <scope>NUCLEOTIDE SEQUENCE [LARGE SCALE GENOMIC DNA]</scope>
    <source>
        <tissue evidence="2">Muscle</tissue>
    </source>
</reference>
<dbReference type="AlphaFoldDB" id="A0A4Z2IEM7"/>
<keyword evidence="3" id="KW-1185">Reference proteome</keyword>
<dbReference type="EMBL" id="SRLO01000093">
    <property type="protein sequence ID" value="TNN76438.1"/>
    <property type="molecule type" value="Genomic_DNA"/>
</dbReference>
<name>A0A4Z2IEM7_9TELE</name>
<accession>A0A4Z2IEM7</accession>
<organism evidence="2 3">
    <name type="scientific">Liparis tanakae</name>
    <name type="common">Tanaka's snailfish</name>
    <dbReference type="NCBI Taxonomy" id="230148"/>
    <lineage>
        <taxon>Eukaryota</taxon>
        <taxon>Metazoa</taxon>
        <taxon>Chordata</taxon>
        <taxon>Craniata</taxon>
        <taxon>Vertebrata</taxon>
        <taxon>Euteleostomi</taxon>
        <taxon>Actinopterygii</taxon>
        <taxon>Neopterygii</taxon>
        <taxon>Teleostei</taxon>
        <taxon>Neoteleostei</taxon>
        <taxon>Acanthomorphata</taxon>
        <taxon>Eupercaria</taxon>
        <taxon>Perciformes</taxon>
        <taxon>Cottioidei</taxon>
        <taxon>Cottales</taxon>
        <taxon>Liparidae</taxon>
        <taxon>Liparis</taxon>
    </lineage>
</organism>
<evidence type="ECO:0000313" key="3">
    <source>
        <dbReference type="Proteomes" id="UP000314294"/>
    </source>
</evidence>
<evidence type="ECO:0000313" key="2">
    <source>
        <dbReference type="EMBL" id="TNN76438.1"/>
    </source>
</evidence>
<evidence type="ECO:0000256" key="1">
    <source>
        <dbReference type="SAM" id="MobiDB-lite"/>
    </source>
</evidence>
<gene>
    <name evidence="2" type="ORF">EYF80_013303</name>
</gene>
<sequence length="87" mass="9652">MSLPEKRRALGVKWTRRLRLGSVRRDSVTRRNQTNGMINRHSKLQRGPDPNVASSCLNDNQEEGDPARFFSVAPVEASPPSPATQPG</sequence>
<comment type="caution">
    <text evidence="2">The sequence shown here is derived from an EMBL/GenBank/DDBJ whole genome shotgun (WGS) entry which is preliminary data.</text>
</comment>
<feature type="region of interest" description="Disordered" evidence="1">
    <location>
        <begin position="27"/>
        <end position="65"/>
    </location>
</feature>
<dbReference type="Proteomes" id="UP000314294">
    <property type="component" value="Unassembled WGS sequence"/>
</dbReference>
<proteinExistence type="predicted"/>
<protein>
    <submittedName>
        <fullName evidence="2">Uncharacterized protein</fullName>
    </submittedName>
</protein>